<evidence type="ECO:0000256" key="4">
    <source>
        <dbReference type="ARBA" id="ARBA00023139"/>
    </source>
</evidence>
<dbReference type="PROSITE" id="PS51257">
    <property type="entry name" value="PROKAR_LIPOPROTEIN"/>
    <property type="match status" value="1"/>
</dbReference>
<evidence type="ECO:0000313" key="8">
    <source>
        <dbReference type="Proteomes" id="UP001595799"/>
    </source>
</evidence>
<sequence length="289" mass="31382">MTQRSITARRLLTGLAFVALMAASACAPHTTAENIKDAPKGPEPFFSFPVTSNDTPYSQCLASFRKHPANNLPAFTVGEVADKTGQIDRTSNSAVISQGVSEMVMSALWKTGKAKLVERFDLRIPLAEMKMIEQGLTTRPQNGMASSIRASDFVVLGALTELNYNIVSQGAGLWVGGIGAGARTVVINVGLDLRVVNSRNFDVGYVSSLQKQIYGYEVEANVFRFFGSQLVEFDAGRIQNEPLQLGVRSVVEMAIYQIMTEYFGLPASKECGEIQEAHNLDASDSKKES</sequence>
<feature type="signal peptide" evidence="6">
    <location>
        <begin position="1"/>
        <end position="27"/>
    </location>
</feature>
<keyword evidence="2 6" id="KW-0732">Signal</keyword>
<keyword evidence="3" id="KW-0472">Membrane</keyword>
<feature type="chain" id="PRO_5046359639" evidence="6">
    <location>
        <begin position="28"/>
        <end position="289"/>
    </location>
</feature>
<protein>
    <submittedName>
        <fullName evidence="7">CsgG/HfaB family protein</fullName>
    </submittedName>
</protein>
<evidence type="ECO:0000256" key="3">
    <source>
        <dbReference type="ARBA" id="ARBA00023136"/>
    </source>
</evidence>
<keyword evidence="8" id="KW-1185">Reference proteome</keyword>
<evidence type="ECO:0000313" key="7">
    <source>
        <dbReference type="EMBL" id="MFC4351277.1"/>
    </source>
</evidence>
<keyword evidence="4" id="KW-0564">Palmitate</keyword>
<dbReference type="EMBL" id="JBHSCW010000003">
    <property type="protein sequence ID" value="MFC4351277.1"/>
    <property type="molecule type" value="Genomic_DNA"/>
</dbReference>
<dbReference type="Gene3D" id="3.40.50.10610">
    <property type="entry name" value="ABC-type transport auxiliary lipoprotein component"/>
    <property type="match status" value="2"/>
</dbReference>
<dbReference type="PANTHER" id="PTHR41164">
    <property type="entry name" value="CURLI PRODUCTION ASSEMBLY/TRANSPORT COMPONENT CSGG"/>
    <property type="match status" value="1"/>
</dbReference>
<comment type="caution">
    <text evidence="7">The sequence shown here is derived from an EMBL/GenBank/DDBJ whole genome shotgun (WGS) entry which is preliminary data.</text>
</comment>
<dbReference type="RefSeq" id="WP_382421612.1">
    <property type="nucleotide sequence ID" value="NZ_JBHSCW010000003.1"/>
</dbReference>
<evidence type="ECO:0000256" key="6">
    <source>
        <dbReference type="SAM" id="SignalP"/>
    </source>
</evidence>
<evidence type="ECO:0000256" key="5">
    <source>
        <dbReference type="ARBA" id="ARBA00023288"/>
    </source>
</evidence>
<evidence type="ECO:0000256" key="2">
    <source>
        <dbReference type="ARBA" id="ARBA00022729"/>
    </source>
</evidence>
<dbReference type="PANTHER" id="PTHR41164:SF1">
    <property type="entry name" value="CURLI PRODUCTION ASSEMBLY_TRANSPORT COMPONENT CSGG"/>
    <property type="match status" value="1"/>
</dbReference>
<name>A0ABV8UJ28_9PROT</name>
<keyword evidence="1" id="KW-1003">Cell membrane</keyword>
<keyword evidence="5" id="KW-0449">Lipoprotein</keyword>
<evidence type="ECO:0000256" key="1">
    <source>
        <dbReference type="ARBA" id="ARBA00022475"/>
    </source>
</evidence>
<proteinExistence type="predicted"/>
<dbReference type="InterPro" id="IPR005534">
    <property type="entry name" value="Curli_assmbl/transp-comp_CsgG"/>
</dbReference>
<dbReference type="Pfam" id="PF03783">
    <property type="entry name" value="CsgG"/>
    <property type="match status" value="1"/>
</dbReference>
<organism evidence="7 8">
    <name type="scientific">Fodinicurvata halophila</name>
    <dbReference type="NCBI Taxonomy" id="1419723"/>
    <lineage>
        <taxon>Bacteria</taxon>
        <taxon>Pseudomonadati</taxon>
        <taxon>Pseudomonadota</taxon>
        <taxon>Alphaproteobacteria</taxon>
        <taxon>Rhodospirillales</taxon>
        <taxon>Rhodovibrionaceae</taxon>
        <taxon>Fodinicurvata</taxon>
    </lineage>
</organism>
<accession>A0ABV8UJ28</accession>
<dbReference type="Proteomes" id="UP001595799">
    <property type="component" value="Unassembled WGS sequence"/>
</dbReference>
<reference evidence="8" key="1">
    <citation type="journal article" date="2019" name="Int. J. Syst. Evol. Microbiol.">
        <title>The Global Catalogue of Microorganisms (GCM) 10K type strain sequencing project: providing services to taxonomists for standard genome sequencing and annotation.</title>
        <authorList>
            <consortium name="The Broad Institute Genomics Platform"/>
            <consortium name="The Broad Institute Genome Sequencing Center for Infectious Disease"/>
            <person name="Wu L."/>
            <person name="Ma J."/>
        </authorList>
    </citation>
    <scope>NUCLEOTIDE SEQUENCE [LARGE SCALE GENOMIC DNA]</scope>
    <source>
        <strain evidence="8">CECT 8472</strain>
    </source>
</reference>
<gene>
    <name evidence="7" type="ORF">ACFOW6_06950</name>
</gene>